<name>A0A4V2LPT7_9GAMM</name>
<dbReference type="Proteomes" id="UP000291380">
    <property type="component" value="Unassembled WGS sequence"/>
</dbReference>
<reference evidence="2 3" key="1">
    <citation type="submission" date="2019-02" db="EMBL/GenBank/DDBJ databases">
        <title>High diversity of culturable Acinetobacter species in natural soil and water ecosystems.</title>
        <authorList>
            <person name="Radolfova-Krizova L."/>
            <person name="Nemec A."/>
        </authorList>
    </citation>
    <scope>NUCLEOTIDE SEQUENCE [LARGE SCALE GENOMIC DNA]</scope>
    <source>
        <strain evidence="2 3">ANC 4281</strain>
    </source>
</reference>
<comment type="caution">
    <text evidence="2">The sequence shown here is derived from an EMBL/GenBank/DDBJ whole genome shotgun (WGS) entry which is preliminary data.</text>
</comment>
<protein>
    <recommendedName>
        <fullName evidence="5">RNA-binding protein</fullName>
    </recommendedName>
</protein>
<sequence length="69" mass="7632">MLETIQTKINSLQNGKKLILGSGIKGDEMQKLIALCENLQSEGVIKIVKIHQEAQNSKKISDSIIVEKI</sequence>
<evidence type="ECO:0008006" key="5">
    <source>
        <dbReference type="Google" id="ProtNLM"/>
    </source>
</evidence>
<gene>
    <name evidence="2" type="ORF">E0H85_08070</name>
    <name evidence="1" type="ORF">HLH17_12130</name>
</gene>
<evidence type="ECO:0000313" key="1">
    <source>
        <dbReference type="EMBL" id="NNH78406.1"/>
    </source>
</evidence>
<dbReference type="RefSeq" id="WP_067722898.1">
    <property type="nucleotide sequence ID" value="NZ_JABERF010000074.1"/>
</dbReference>
<accession>A0A7Y2RGL9</accession>
<organism evidence="2 3">
    <name type="scientific">Acinetobacter terrae</name>
    <dbReference type="NCBI Taxonomy" id="2731247"/>
    <lineage>
        <taxon>Bacteria</taxon>
        <taxon>Pseudomonadati</taxon>
        <taxon>Pseudomonadota</taxon>
        <taxon>Gammaproteobacteria</taxon>
        <taxon>Moraxellales</taxon>
        <taxon>Moraxellaceae</taxon>
        <taxon>Acinetobacter</taxon>
        <taxon>Acinetobacter Taxon 24</taxon>
    </lineage>
</organism>
<evidence type="ECO:0000313" key="2">
    <source>
        <dbReference type="EMBL" id="TCB59305.1"/>
    </source>
</evidence>
<evidence type="ECO:0000313" key="4">
    <source>
        <dbReference type="Proteomes" id="UP000569202"/>
    </source>
</evidence>
<evidence type="ECO:0000313" key="3">
    <source>
        <dbReference type="Proteomes" id="UP000291380"/>
    </source>
</evidence>
<accession>A0A7Y2LEX5</accession>
<reference evidence="1 4" key="2">
    <citation type="submission" date="2020-04" db="EMBL/GenBank/DDBJ databases">
        <title>Acinetobacter Taxon 24.</title>
        <authorList>
            <person name="Nemec A."/>
            <person name="Radolfova-Krizova L."/>
            <person name="Higgins P.G."/>
            <person name="Spanelova P."/>
        </authorList>
    </citation>
    <scope>NUCLEOTIDE SEQUENCE [LARGE SCALE GENOMIC DNA]</scope>
    <source>
        <strain evidence="1 4">ANC 5380</strain>
    </source>
</reference>
<dbReference type="Proteomes" id="UP000569202">
    <property type="component" value="Unassembled WGS sequence"/>
</dbReference>
<accession>A0A4V2LPT7</accession>
<proteinExistence type="predicted"/>
<dbReference type="EMBL" id="JABERL010000033">
    <property type="protein sequence ID" value="NNH78406.1"/>
    <property type="molecule type" value="Genomic_DNA"/>
</dbReference>
<dbReference type="EMBL" id="SJOA01000008">
    <property type="protein sequence ID" value="TCB59305.1"/>
    <property type="molecule type" value="Genomic_DNA"/>
</dbReference>
<dbReference type="OrthoDB" id="6694800at2"/>
<dbReference type="AlphaFoldDB" id="A0A4V2LPT7"/>